<keyword evidence="8" id="KW-0012">Acyltransferase</keyword>
<evidence type="ECO:0000256" key="5">
    <source>
        <dbReference type="ARBA" id="ARBA00022692"/>
    </source>
</evidence>
<gene>
    <name evidence="11" type="ORF">A4U43_C07F16470</name>
</gene>
<keyword evidence="12" id="KW-1185">Reference proteome</keyword>
<keyword evidence="6 9" id="KW-1133">Transmembrane helix</keyword>
<evidence type="ECO:0000256" key="7">
    <source>
        <dbReference type="ARBA" id="ARBA00023136"/>
    </source>
</evidence>
<dbReference type="Gramene" id="ONK63555">
    <property type="protein sequence ID" value="ONK63555"/>
    <property type="gene ID" value="A4U43_C07F16470"/>
</dbReference>
<proteinExistence type="inferred from homology"/>
<protein>
    <recommendedName>
        <fullName evidence="10">Wax synthase domain-containing protein</fullName>
    </recommendedName>
</protein>
<dbReference type="PANTHER" id="PTHR31595:SF57">
    <property type="entry name" value="OS04G0481900 PROTEIN"/>
    <property type="match status" value="1"/>
</dbReference>
<feature type="transmembrane region" description="Helical" evidence="9">
    <location>
        <begin position="99"/>
        <end position="116"/>
    </location>
</feature>
<comment type="similarity">
    <text evidence="3">Belongs to the wax synthase family.</text>
</comment>
<dbReference type="GO" id="GO:0008374">
    <property type="term" value="F:O-acyltransferase activity"/>
    <property type="evidence" value="ECO:0007669"/>
    <property type="project" value="InterPro"/>
</dbReference>
<feature type="domain" description="Wax synthase" evidence="10">
    <location>
        <begin position="159"/>
        <end position="214"/>
    </location>
</feature>
<dbReference type="InterPro" id="IPR032805">
    <property type="entry name" value="Wax_synthase_dom"/>
</dbReference>
<dbReference type="OMA" id="CFYIPSK"/>
<evidence type="ECO:0000313" key="12">
    <source>
        <dbReference type="Proteomes" id="UP000243459"/>
    </source>
</evidence>
<name>A0A5P1ECE5_ASPOF</name>
<reference evidence="12" key="1">
    <citation type="journal article" date="2017" name="Nat. Commun.">
        <title>The asparagus genome sheds light on the origin and evolution of a young Y chromosome.</title>
        <authorList>
            <person name="Harkess A."/>
            <person name="Zhou J."/>
            <person name="Xu C."/>
            <person name="Bowers J.E."/>
            <person name="Van der Hulst R."/>
            <person name="Ayyampalayam S."/>
            <person name="Mercati F."/>
            <person name="Riccardi P."/>
            <person name="McKain M.R."/>
            <person name="Kakrana A."/>
            <person name="Tang H."/>
            <person name="Ray J."/>
            <person name="Groenendijk J."/>
            <person name="Arikit S."/>
            <person name="Mathioni S.M."/>
            <person name="Nakano M."/>
            <person name="Shan H."/>
            <person name="Telgmann-Rauber A."/>
            <person name="Kanno A."/>
            <person name="Yue Z."/>
            <person name="Chen H."/>
            <person name="Li W."/>
            <person name="Chen Y."/>
            <person name="Xu X."/>
            <person name="Zhang Y."/>
            <person name="Luo S."/>
            <person name="Chen H."/>
            <person name="Gao J."/>
            <person name="Mao Z."/>
            <person name="Pires J.C."/>
            <person name="Luo M."/>
            <person name="Kudrna D."/>
            <person name="Wing R.A."/>
            <person name="Meyers B.C."/>
            <person name="Yi K."/>
            <person name="Kong H."/>
            <person name="Lavrijsen P."/>
            <person name="Sunseri F."/>
            <person name="Falavigna A."/>
            <person name="Ye Y."/>
            <person name="Leebens-Mack J.H."/>
            <person name="Chen G."/>
        </authorList>
    </citation>
    <scope>NUCLEOTIDE SEQUENCE [LARGE SCALE GENOMIC DNA]</scope>
    <source>
        <strain evidence="12">cv. DH0086</strain>
    </source>
</reference>
<evidence type="ECO:0000256" key="2">
    <source>
        <dbReference type="ARBA" id="ARBA00005179"/>
    </source>
</evidence>
<organism evidence="11 12">
    <name type="scientific">Asparagus officinalis</name>
    <name type="common">Garden asparagus</name>
    <dbReference type="NCBI Taxonomy" id="4686"/>
    <lineage>
        <taxon>Eukaryota</taxon>
        <taxon>Viridiplantae</taxon>
        <taxon>Streptophyta</taxon>
        <taxon>Embryophyta</taxon>
        <taxon>Tracheophyta</taxon>
        <taxon>Spermatophyta</taxon>
        <taxon>Magnoliopsida</taxon>
        <taxon>Liliopsida</taxon>
        <taxon>Asparagales</taxon>
        <taxon>Asparagaceae</taxon>
        <taxon>Asparagoideae</taxon>
        <taxon>Asparagus</taxon>
    </lineage>
</organism>
<keyword evidence="7 9" id="KW-0472">Membrane</keyword>
<dbReference type="OrthoDB" id="1077582at2759"/>
<evidence type="ECO:0000256" key="9">
    <source>
        <dbReference type="SAM" id="Phobius"/>
    </source>
</evidence>
<evidence type="ECO:0000259" key="10">
    <source>
        <dbReference type="Pfam" id="PF13813"/>
    </source>
</evidence>
<evidence type="ECO:0000256" key="6">
    <source>
        <dbReference type="ARBA" id="ARBA00022989"/>
    </source>
</evidence>
<dbReference type="GO" id="GO:0006629">
    <property type="term" value="P:lipid metabolic process"/>
    <property type="evidence" value="ECO:0007669"/>
    <property type="project" value="InterPro"/>
</dbReference>
<dbReference type="GO" id="GO:0016020">
    <property type="term" value="C:membrane"/>
    <property type="evidence" value="ECO:0007669"/>
    <property type="project" value="UniProtKB-SubCell"/>
</dbReference>
<sequence length="216" mass="23746">MTYARFASSSIRPGKLRLLSLLPVILLLPCLPWRFTSVNLRGTTAFFLAWLGVFKLLLLSFGVGPLSPHLPLPTFIAISSLPVKIQTSCHPKSDTDPSLIPFCIKLALLVLLTPIYRHKSQIHPWAVLALYSLYTYLILDLILSITKFSVGTLLGLTLEPQANDPFKSDSLQDFWGRRWNLMVTGILRPSVYDPVRSRSGAGAGVVAAFIVSGANA</sequence>
<accession>A0A5P1ECE5</accession>
<evidence type="ECO:0000313" key="11">
    <source>
        <dbReference type="EMBL" id="ONK63555.1"/>
    </source>
</evidence>
<dbReference type="Pfam" id="PF13813">
    <property type="entry name" value="MBOAT_2"/>
    <property type="match status" value="1"/>
</dbReference>
<evidence type="ECO:0000256" key="3">
    <source>
        <dbReference type="ARBA" id="ARBA00007282"/>
    </source>
</evidence>
<comment type="pathway">
    <text evidence="2">Secondary metabolite biosynthesis.</text>
</comment>
<keyword evidence="5 9" id="KW-0812">Transmembrane</keyword>
<dbReference type="PANTHER" id="PTHR31595">
    <property type="entry name" value="LONG-CHAIN-ALCOHOL O-FATTY-ACYLTRANSFERASE 3-RELATED"/>
    <property type="match status" value="1"/>
</dbReference>
<comment type="subcellular location">
    <subcellularLocation>
        <location evidence="1">Membrane</location>
        <topology evidence="1">Multi-pass membrane protein</topology>
    </subcellularLocation>
</comment>
<dbReference type="EMBL" id="CM007387">
    <property type="protein sequence ID" value="ONK63555.1"/>
    <property type="molecule type" value="Genomic_DNA"/>
</dbReference>
<evidence type="ECO:0000256" key="4">
    <source>
        <dbReference type="ARBA" id="ARBA00022679"/>
    </source>
</evidence>
<evidence type="ECO:0000256" key="8">
    <source>
        <dbReference type="ARBA" id="ARBA00023315"/>
    </source>
</evidence>
<keyword evidence="4" id="KW-0808">Transferase</keyword>
<dbReference type="AlphaFoldDB" id="A0A5P1ECE5"/>
<dbReference type="Proteomes" id="UP000243459">
    <property type="component" value="Chromosome 7"/>
</dbReference>
<evidence type="ECO:0000256" key="1">
    <source>
        <dbReference type="ARBA" id="ARBA00004141"/>
    </source>
</evidence>
<feature type="transmembrane region" description="Helical" evidence="9">
    <location>
        <begin position="122"/>
        <end position="143"/>
    </location>
</feature>
<dbReference type="InterPro" id="IPR044851">
    <property type="entry name" value="Wax_synthase"/>
</dbReference>